<evidence type="ECO:0000313" key="8">
    <source>
        <dbReference type="EMBL" id="MBR0665435.1"/>
    </source>
</evidence>
<evidence type="ECO:0000256" key="1">
    <source>
        <dbReference type="ARBA" id="ARBA00004141"/>
    </source>
</evidence>
<dbReference type="InterPro" id="IPR020846">
    <property type="entry name" value="MFS_dom"/>
</dbReference>
<evidence type="ECO:0000256" key="2">
    <source>
        <dbReference type="ARBA" id="ARBA00022448"/>
    </source>
</evidence>
<sequence length="521" mass="54375">MSDTAVLTRERVLFLATGLAGSFLVTLSAQFVSANIADVQGGTGLSADEASWITTVYTMASFAGIIASGTLIRALGPSRYAAANALVFGAMALACAGGGPLWLLLTFRALQGLAAGSFGPLAFVAVFMVMGGPRLAFGLVLLSFVLLFPTTLGPIVSGFVQDAFGWRSLFLIQAGIGGVLALAAFAWLPRPPVNRAALKTDWAALTLLSIGLAALMLVLSQGTRRFWFENEVVTWAAAAALGATAGFVFLARFSPLPVIAPALLLNRRFGVPITLNLVFRAGFALSTWLIPQFLALTQGYRPLQIAELLLWAAVPQALALPLVWWLLHRLDSRIVMGSGLLLCGLGAALVMDGTSLVAGEQFRWALMLFGTGQLLFLAPDLLVGAGALKPADLPTASIAFNVTTTGGTTLGVALVSHFATEREKFHSSFLTEAVSLYATAPAERIAAMANALGSRLVDDAGAARQAVALLAAAVRREAWVLSFNDAFLVLGAVLILGALGVIAIGASKPLPRRTSVTGDLP</sequence>
<accession>A0ABS5EYP8</accession>
<comment type="subcellular location">
    <subcellularLocation>
        <location evidence="1">Membrane</location>
        <topology evidence="1">Multi-pass membrane protein</topology>
    </subcellularLocation>
</comment>
<feature type="domain" description="Major facilitator superfamily (MFS) profile" evidence="7">
    <location>
        <begin position="14"/>
        <end position="509"/>
    </location>
</feature>
<dbReference type="PANTHER" id="PTHR42718">
    <property type="entry name" value="MAJOR FACILITATOR SUPERFAMILY MULTIDRUG TRANSPORTER MFSC"/>
    <property type="match status" value="1"/>
</dbReference>
<dbReference type="InterPro" id="IPR036259">
    <property type="entry name" value="MFS_trans_sf"/>
</dbReference>
<dbReference type="Gene3D" id="1.20.1250.20">
    <property type="entry name" value="MFS general substrate transporter like domains"/>
    <property type="match status" value="1"/>
</dbReference>
<feature type="transmembrane region" description="Helical" evidence="6">
    <location>
        <begin position="364"/>
        <end position="386"/>
    </location>
</feature>
<feature type="transmembrane region" description="Helical" evidence="6">
    <location>
        <begin position="200"/>
        <end position="220"/>
    </location>
</feature>
<feature type="transmembrane region" description="Helical" evidence="6">
    <location>
        <begin position="232"/>
        <end position="265"/>
    </location>
</feature>
<feature type="transmembrane region" description="Helical" evidence="6">
    <location>
        <begin position="136"/>
        <end position="156"/>
    </location>
</feature>
<protein>
    <submittedName>
        <fullName evidence="8">MFS transporter</fullName>
    </submittedName>
</protein>
<keyword evidence="4 6" id="KW-1133">Transmembrane helix</keyword>
<dbReference type="PANTHER" id="PTHR42718:SF9">
    <property type="entry name" value="MAJOR FACILITATOR SUPERFAMILY MULTIDRUG TRANSPORTER MFSC"/>
    <property type="match status" value="1"/>
</dbReference>
<evidence type="ECO:0000256" key="6">
    <source>
        <dbReference type="SAM" id="Phobius"/>
    </source>
</evidence>
<evidence type="ECO:0000259" key="7">
    <source>
        <dbReference type="PROSITE" id="PS50850"/>
    </source>
</evidence>
<organism evidence="8 9">
    <name type="scientific">Plastoroseomonas hellenica</name>
    <dbReference type="NCBI Taxonomy" id="2687306"/>
    <lineage>
        <taxon>Bacteria</taxon>
        <taxon>Pseudomonadati</taxon>
        <taxon>Pseudomonadota</taxon>
        <taxon>Alphaproteobacteria</taxon>
        <taxon>Acetobacterales</taxon>
        <taxon>Acetobacteraceae</taxon>
        <taxon>Plastoroseomonas</taxon>
    </lineage>
</organism>
<gene>
    <name evidence="8" type="ORF">GXW71_13805</name>
</gene>
<keyword evidence="3 6" id="KW-0812">Transmembrane</keyword>
<evidence type="ECO:0000256" key="5">
    <source>
        <dbReference type="ARBA" id="ARBA00023136"/>
    </source>
</evidence>
<feature type="transmembrane region" description="Helical" evidence="6">
    <location>
        <begin position="398"/>
        <end position="419"/>
    </location>
</feature>
<keyword evidence="2" id="KW-0813">Transport</keyword>
<reference evidence="9" key="1">
    <citation type="journal article" date="2021" name="Syst. Appl. Microbiol.">
        <title>Roseomonas hellenica sp. nov., isolated from roots of wild-growing Alkanna tinctoria.</title>
        <authorList>
            <person name="Rat A."/>
            <person name="Naranjo H.D."/>
            <person name="Lebbe L."/>
            <person name="Cnockaert M."/>
            <person name="Krigas N."/>
            <person name="Grigoriadou K."/>
            <person name="Maloupa E."/>
            <person name="Willems A."/>
        </authorList>
    </citation>
    <scope>NUCLEOTIDE SEQUENCE [LARGE SCALE GENOMIC DNA]</scope>
    <source>
        <strain evidence="9">LMG 31523</strain>
    </source>
</reference>
<proteinExistence type="predicted"/>
<comment type="caution">
    <text evidence="8">The sequence shown here is derived from an EMBL/GenBank/DDBJ whole genome shotgun (WGS) entry which is preliminary data.</text>
</comment>
<dbReference type="RefSeq" id="WP_211853109.1">
    <property type="nucleotide sequence ID" value="NZ_JAAGBB010000015.1"/>
</dbReference>
<dbReference type="Gene3D" id="1.20.1720.10">
    <property type="entry name" value="Multidrug resistance protein D"/>
    <property type="match status" value="1"/>
</dbReference>
<keyword evidence="5 6" id="KW-0472">Membrane</keyword>
<feature type="transmembrane region" description="Helical" evidence="6">
    <location>
        <begin position="486"/>
        <end position="506"/>
    </location>
</feature>
<keyword evidence="9" id="KW-1185">Reference proteome</keyword>
<feature type="transmembrane region" description="Helical" evidence="6">
    <location>
        <begin position="277"/>
        <end position="296"/>
    </location>
</feature>
<feature type="transmembrane region" description="Helical" evidence="6">
    <location>
        <begin position="52"/>
        <end position="75"/>
    </location>
</feature>
<feature type="transmembrane region" description="Helical" evidence="6">
    <location>
        <begin position="308"/>
        <end position="327"/>
    </location>
</feature>
<evidence type="ECO:0000256" key="4">
    <source>
        <dbReference type="ARBA" id="ARBA00022989"/>
    </source>
</evidence>
<dbReference type="InterPro" id="IPR011701">
    <property type="entry name" value="MFS"/>
</dbReference>
<feature type="transmembrane region" description="Helical" evidence="6">
    <location>
        <begin position="339"/>
        <end position="358"/>
    </location>
</feature>
<dbReference type="Pfam" id="PF07690">
    <property type="entry name" value="MFS_1"/>
    <property type="match status" value="1"/>
</dbReference>
<dbReference type="Proteomes" id="UP001196870">
    <property type="component" value="Unassembled WGS sequence"/>
</dbReference>
<evidence type="ECO:0000256" key="3">
    <source>
        <dbReference type="ARBA" id="ARBA00022692"/>
    </source>
</evidence>
<feature type="transmembrane region" description="Helical" evidence="6">
    <location>
        <begin position="109"/>
        <end position="129"/>
    </location>
</feature>
<dbReference type="PROSITE" id="PS50850">
    <property type="entry name" value="MFS"/>
    <property type="match status" value="1"/>
</dbReference>
<feature type="transmembrane region" description="Helical" evidence="6">
    <location>
        <begin position="168"/>
        <end position="188"/>
    </location>
</feature>
<name>A0ABS5EYP8_9PROT</name>
<evidence type="ECO:0000313" key="9">
    <source>
        <dbReference type="Proteomes" id="UP001196870"/>
    </source>
</evidence>
<feature type="transmembrane region" description="Helical" evidence="6">
    <location>
        <begin position="82"/>
        <end position="103"/>
    </location>
</feature>
<feature type="transmembrane region" description="Helical" evidence="6">
    <location>
        <begin position="12"/>
        <end position="32"/>
    </location>
</feature>
<dbReference type="SUPFAM" id="SSF103473">
    <property type="entry name" value="MFS general substrate transporter"/>
    <property type="match status" value="1"/>
</dbReference>
<dbReference type="EMBL" id="JAAGBB010000015">
    <property type="protein sequence ID" value="MBR0665435.1"/>
    <property type="molecule type" value="Genomic_DNA"/>
</dbReference>